<dbReference type="EMBL" id="JADAQT010000078">
    <property type="protein sequence ID" value="MBE1876112.1"/>
    <property type="molecule type" value="Genomic_DNA"/>
</dbReference>
<comment type="caution">
    <text evidence="1">The sequence shown here is derived from an EMBL/GenBank/DDBJ whole genome shotgun (WGS) entry which is preliminary data.</text>
</comment>
<sequence>MSQHAPTPEPLLAVGYACNGSQRVEVQGYAASQGYRLVEMVEDQRDTTTISQITQHSRDAQAHIVILPGAALLSAARNRLEKELARLKATCVVLGAPNSPTPAVFARVLPRRALDAAITGRHAKEHTAGRHHSTGTTDDI</sequence>
<reference evidence="1 2" key="1">
    <citation type="submission" date="2020-10" db="EMBL/GenBank/DDBJ databases">
        <title>Myceligenerans pegani sp. nov., an endophytic actinomycete isolated from Peganum harmala L. in Xinjiang, China.</title>
        <authorList>
            <person name="Xin L."/>
        </authorList>
    </citation>
    <scope>NUCLEOTIDE SEQUENCE [LARGE SCALE GENOMIC DNA]</scope>
    <source>
        <strain evidence="1 2">TRM65318</strain>
    </source>
</reference>
<protein>
    <submittedName>
        <fullName evidence="1">Uncharacterized protein</fullName>
    </submittedName>
</protein>
<evidence type="ECO:0000313" key="1">
    <source>
        <dbReference type="EMBL" id="MBE1876112.1"/>
    </source>
</evidence>
<name>A0ABR9MZA3_9MICO</name>
<gene>
    <name evidence="1" type="ORF">IHE71_10375</name>
</gene>
<dbReference type="RefSeq" id="WP_192862674.1">
    <property type="nucleotide sequence ID" value="NZ_JADAQT010000078.1"/>
</dbReference>
<dbReference type="Proteomes" id="UP000625527">
    <property type="component" value="Unassembled WGS sequence"/>
</dbReference>
<proteinExistence type="predicted"/>
<evidence type="ECO:0000313" key="2">
    <source>
        <dbReference type="Proteomes" id="UP000625527"/>
    </source>
</evidence>
<accession>A0ABR9MZA3</accession>
<keyword evidence="2" id="KW-1185">Reference proteome</keyword>
<organism evidence="1 2">
    <name type="scientific">Myceligenerans pegani</name>
    <dbReference type="NCBI Taxonomy" id="2776917"/>
    <lineage>
        <taxon>Bacteria</taxon>
        <taxon>Bacillati</taxon>
        <taxon>Actinomycetota</taxon>
        <taxon>Actinomycetes</taxon>
        <taxon>Micrococcales</taxon>
        <taxon>Promicromonosporaceae</taxon>
        <taxon>Myceligenerans</taxon>
    </lineage>
</organism>